<gene>
    <name evidence="2" type="ORF">CQA01_19860</name>
</gene>
<proteinExistence type="predicted"/>
<dbReference type="EMBL" id="BJYV01000007">
    <property type="protein sequence ID" value="GEO21452.1"/>
    <property type="molecule type" value="Genomic_DNA"/>
</dbReference>
<evidence type="ECO:0000313" key="2">
    <source>
        <dbReference type="EMBL" id="GEO21452.1"/>
    </source>
</evidence>
<evidence type="ECO:0000313" key="3">
    <source>
        <dbReference type="Proteomes" id="UP000321301"/>
    </source>
</evidence>
<dbReference type="AlphaFoldDB" id="A0A512CB60"/>
<keyword evidence="3" id="KW-1185">Reference proteome</keyword>
<name>A0A512CB60_9BACT</name>
<evidence type="ECO:0000259" key="1">
    <source>
        <dbReference type="Pfam" id="PF04734"/>
    </source>
</evidence>
<organism evidence="2 3">
    <name type="scientific">Cyclobacterium qasimii</name>
    <dbReference type="NCBI Taxonomy" id="1350429"/>
    <lineage>
        <taxon>Bacteria</taxon>
        <taxon>Pseudomonadati</taxon>
        <taxon>Bacteroidota</taxon>
        <taxon>Cytophagia</taxon>
        <taxon>Cytophagales</taxon>
        <taxon>Cyclobacteriaceae</taxon>
        <taxon>Cyclobacterium</taxon>
    </lineage>
</organism>
<accession>A0A512CB60</accession>
<reference evidence="2 3" key="1">
    <citation type="submission" date="2019-07" db="EMBL/GenBank/DDBJ databases">
        <title>Whole genome shotgun sequence of Cyclobacterium qasimii NBRC 106168.</title>
        <authorList>
            <person name="Hosoyama A."/>
            <person name="Uohara A."/>
            <person name="Ohji S."/>
            <person name="Ichikawa N."/>
        </authorList>
    </citation>
    <scope>NUCLEOTIDE SEQUENCE [LARGE SCALE GENOMIC DNA]</scope>
    <source>
        <strain evidence="2 3">NBRC 106168</strain>
    </source>
</reference>
<sequence>MIRIQRLIGLILTISTVLFSKDIIAQNSVFQAGASISDITPFLGPPVVGGYNSPPASYIHDPLNVRTLVLDDGKQDLIFVIVDNVSIKNEVFDAAKQIVYNDLKIPAKNIMMAATHTHSGISLGGQGLKSKDLGLDVALDEYQTFVVRRIVDGVKMALQNKVPAKIAFGSVDVPEHLFNRRWIMKDSVMSPLGQKEIAKMNPGHSNALLRPAGPVDPEVSFIAVESLEGTPIGLLANYSLHYVGGVPKGHVSADYFAAFGNRMGELLETGSSVPAFVGIMTNGTSGDVNNNDYSKPRAKEALPPYAKIHYVANDIAGKVYKEYQGLDFETEVKLGSALSEMTLTVRRATPEILTNVAMVRDHDGSDPLFHSLEKTYSRRVFNMEAEYPDSVNIVLQSFAINDIGIASLPFEAFTQIGLDIKAKSPFKNTFTIELANGSFGYLPTPAQHKLGGYESWLTTNRVQKDASDKITEQLIKHFQELK</sequence>
<dbReference type="Proteomes" id="UP000321301">
    <property type="component" value="Unassembled WGS sequence"/>
</dbReference>
<protein>
    <recommendedName>
        <fullName evidence="1">Neutral/alkaline non-lysosomal ceramidase N-terminal domain-containing protein</fullName>
    </recommendedName>
</protein>
<dbReference type="RefSeq" id="WP_020889137.1">
    <property type="nucleotide sequence ID" value="NZ_BJYV01000007.1"/>
</dbReference>
<dbReference type="InterPro" id="IPR031329">
    <property type="entry name" value="NEUT/ALK_ceramidase_N"/>
</dbReference>
<dbReference type="Pfam" id="PF04734">
    <property type="entry name" value="Ceramidase_alk"/>
    <property type="match status" value="1"/>
</dbReference>
<comment type="caution">
    <text evidence="2">The sequence shown here is derived from an EMBL/GenBank/DDBJ whole genome shotgun (WGS) entry which is preliminary data.</text>
</comment>
<feature type="domain" description="Neutral/alkaline non-lysosomal ceramidase N-terminal" evidence="1">
    <location>
        <begin position="30"/>
        <end position="291"/>
    </location>
</feature>